<feature type="region of interest" description="Disordered" evidence="1">
    <location>
        <begin position="39"/>
        <end position="77"/>
    </location>
</feature>
<evidence type="ECO:0000256" key="1">
    <source>
        <dbReference type="SAM" id="MobiDB-lite"/>
    </source>
</evidence>
<feature type="compositionally biased region" description="Polar residues" evidence="1">
    <location>
        <begin position="253"/>
        <end position="264"/>
    </location>
</feature>
<dbReference type="Proteomes" id="UP001175353">
    <property type="component" value="Unassembled WGS sequence"/>
</dbReference>
<keyword evidence="3" id="KW-1185">Reference proteome</keyword>
<reference evidence="2" key="1">
    <citation type="submission" date="2023-06" db="EMBL/GenBank/DDBJ databases">
        <title>Black Yeasts Isolated from many extreme environments.</title>
        <authorList>
            <person name="Coleine C."/>
            <person name="Stajich J.E."/>
            <person name="Selbmann L."/>
        </authorList>
    </citation>
    <scope>NUCLEOTIDE SEQUENCE</scope>
    <source>
        <strain evidence="2">CCFEE 5200</strain>
    </source>
</reference>
<comment type="caution">
    <text evidence="2">The sequence shown here is derived from an EMBL/GenBank/DDBJ whole genome shotgun (WGS) entry which is preliminary data.</text>
</comment>
<evidence type="ECO:0000313" key="2">
    <source>
        <dbReference type="EMBL" id="KAK0953713.1"/>
    </source>
</evidence>
<organism evidence="2 3">
    <name type="scientific">Friedmanniomyces endolithicus</name>
    <dbReference type="NCBI Taxonomy" id="329885"/>
    <lineage>
        <taxon>Eukaryota</taxon>
        <taxon>Fungi</taxon>
        <taxon>Dikarya</taxon>
        <taxon>Ascomycota</taxon>
        <taxon>Pezizomycotina</taxon>
        <taxon>Dothideomycetes</taxon>
        <taxon>Dothideomycetidae</taxon>
        <taxon>Mycosphaerellales</taxon>
        <taxon>Teratosphaeriaceae</taxon>
        <taxon>Friedmanniomyces</taxon>
    </lineage>
</organism>
<sequence length="264" mass="28624">MSSANYWSARLSKEPLSGSVSNVEYGWSEHVINTALVEHRSESAGSPPSSMASAANARGHLHSVSSASGPLPRPSFQSSLRGSFDTGFGGGVGGVGAGRSRLPGDKAHVTEWQPPSQSMMASRLLEVDQLRALTAYVACAEVELERHNELKHAIELAYSPRHANHHRSVANWQRKSDYLLREIVKFRTYMDSLAAAQTAKERFYAKRSSATGQQQHVETTSVHNKQMGGASSPVDSGRAMREERDVTPRASMPPQTLLQQSAAG</sequence>
<gene>
    <name evidence="2" type="ORF">LTR91_023687</name>
</gene>
<evidence type="ECO:0000313" key="3">
    <source>
        <dbReference type="Proteomes" id="UP001175353"/>
    </source>
</evidence>
<proteinExistence type="predicted"/>
<feature type="compositionally biased region" description="Polar residues" evidence="1">
    <location>
        <begin position="208"/>
        <end position="224"/>
    </location>
</feature>
<accession>A0AAN6JY34</accession>
<dbReference type="EMBL" id="JAUJLE010000538">
    <property type="protein sequence ID" value="KAK0953713.1"/>
    <property type="molecule type" value="Genomic_DNA"/>
</dbReference>
<name>A0AAN6JY34_9PEZI</name>
<protein>
    <submittedName>
        <fullName evidence="2">Uncharacterized protein</fullName>
    </submittedName>
</protein>
<feature type="compositionally biased region" description="Basic and acidic residues" evidence="1">
    <location>
        <begin position="238"/>
        <end position="247"/>
    </location>
</feature>
<feature type="compositionally biased region" description="Low complexity" evidence="1">
    <location>
        <begin position="43"/>
        <end position="57"/>
    </location>
</feature>
<feature type="region of interest" description="Disordered" evidence="1">
    <location>
        <begin position="206"/>
        <end position="264"/>
    </location>
</feature>
<dbReference type="AlphaFoldDB" id="A0AAN6JY34"/>